<evidence type="ECO:0000313" key="3">
    <source>
        <dbReference type="Proteomes" id="UP000019132"/>
    </source>
</evidence>
<keyword evidence="1" id="KW-0812">Transmembrane</keyword>
<feature type="transmembrane region" description="Helical" evidence="1">
    <location>
        <begin position="26"/>
        <end position="46"/>
    </location>
</feature>
<dbReference type="Proteomes" id="UP000019132">
    <property type="component" value="Unassembled WGS sequence"/>
</dbReference>
<evidence type="ECO:0000256" key="1">
    <source>
        <dbReference type="SAM" id="Phobius"/>
    </source>
</evidence>
<dbReference type="InParanoid" id="K3WJA6"/>
<dbReference type="HOGENOM" id="CLU_2595103_0_0_1"/>
<accession>K3WJA6</accession>
<proteinExistence type="predicted"/>
<dbReference type="EMBL" id="GL376564">
    <property type="status" value="NOT_ANNOTATED_CDS"/>
    <property type="molecule type" value="Genomic_DNA"/>
</dbReference>
<name>K3WJA6_GLOUD</name>
<keyword evidence="1" id="KW-0472">Membrane</keyword>
<evidence type="ECO:0000313" key="2">
    <source>
        <dbReference type="EnsemblProtists" id="PYU1_T005048"/>
    </source>
</evidence>
<reference evidence="3" key="2">
    <citation type="submission" date="2010-04" db="EMBL/GenBank/DDBJ databases">
        <authorList>
            <person name="Buell R."/>
            <person name="Hamilton J."/>
            <person name="Hostetler J."/>
        </authorList>
    </citation>
    <scope>NUCLEOTIDE SEQUENCE [LARGE SCALE GENOMIC DNA]</scope>
    <source>
        <strain evidence="3">DAOM:BR144</strain>
    </source>
</reference>
<keyword evidence="3" id="KW-1185">Reference proteome</keyword>
<keyword evidence="1" id="KW-1133">Transmembrane helix</keyword>
<reference evidence="2" key="3">
    <citation type="submission" date="2015-02" db="UniProtKB">
        <authorList>
            <consortium name="EnsemblProtists"/>
        </authorList>
    </citation>
    <scope>IDENTIFICATION</scope>
    <source>
        <strain evidence="2">DAOM BR144</strain>
    </source>
</reference>
<sequence>MERNANCYSVHRHFAFHEYCQPASPWRVLFVSCVYGMSALMVLLLIEAVPLQDPSEGWRGNGAYWLRTMFSMTCFYNSAS</sequence>
<dbReference type="VEuPathDB" id="FungiDB:PYU1_G005037"/>
<dbReference type="EnsemblProtists" id="PYU1_T005048">
    <property type="protein sequence ID" value="PYU1_T005048"/>
    <property type="gene ID" value="PYU1_G005037"/>
</dbReference>
<reference evidence="3" key="1">
    <citation type="journal article" date="2010" name="Genome Biol.">
        <title>Genome sequence of the necrotrophic plant pathogen Pythium ultimum reveals original pathogenicity mechanisms and effector repertoire.</title>
        <authorList>
            <person name="Levesque C.A."/>
            <person name="Brouwer H."/>
            <person name="Cano L."/>
            <person name="Hamilton J.P."/>
            <person name="Holt C."/>
            <person name="Huitema E."/>
            <person name="Raffaele S."/>
            <person name="Robideau G.P."/>
            <person name="Thines M."/>
            <person name="Win J."/>
            <person name="Zerillo M.M."/>
            <person name="Beakes G.W."/>
            <person name="Boore J.L."/>
            <person name="Busam D."/>
            <person name="Dumas B."/>
            <person name="Ferriera S."/>
            <person name="Fuerstenberg S.I."/>
            <person name="Gachon C.M."/>
            <person name="Gaulin E."/>
            <person name="Govers F."/>
            <person name="Grenville-Briggs L."/>
            <person name="Horner N."/>
            <person name="Hostetler J."/>
            <person name="Jiang R.H."/>
            <person name="Johnson J."/>
            <person name="Krajaejun T."/>
            <person name="Lin H."/>
            <person name="Meijer H.J."/>
            <person name="Moore B."/>
            <person name="Morris P."/>
            <person name="Phuntmart V."/>
            <person name="Puiu D."/>
            <person name="Shetty J."/>
            <person name="Stajich J.E."/>
            <person name="Tripathy S."/>
            <person name="Wawra S."/>
            <person name="van West P."/>
            <person name="Whitty B.R."/>
            <person name="Coutinho P.M."/>
            <person name="Henrissat B."/>
            <person name="Martin F."/>
            <person name="Thomas P.D."/>
            <person name="Tyler B.M."/>
            <person name="De Vries R.P."/>
            <person name="Kamoun S."/>
            <person name="Yandell M."/>
            <person name="Tisserat N."/>
            <person name="Buell C.R."/>
        </authorList>
    </citation>
    <scope>NUCLEOTIDE SEQUENCE</scope>
    <source>
        <strain evidence="3">DAOM:BR144</strain>
    </source>
</reference>
<protein>
    <submittedName>
        <fullName evidence="2">Uncharacterized protein</fullName>
    </submittedName>
</protein>
<dbReference type="AlphaFoldDB" id="K3WJA6"/>
<organism evidence="2 3">
    <name type="scientific">Globisporangium ultimum (strain ATCC 200006 / CBS 805.95 / DAOM BR144)</name>
    <name type="common">Pythium ultimum</name>
    <dbReference type="NCBI Taxonomy" id="431595"/>
    <lineage>
        <taxon>Eukaryota</taxon>
        <taxon>Sar</taxon>
        <taxon>Stramenopiles</taxon>
        <taxon>Oomycota</taxon>
        <taxon>Peronosporomycetes</taxon>
        <taxon>Pythiales</taxon>
        <taxon>Pythiaceae</taxon>
        <taxon>Globisporangium</taxon>
    </lineage>
</organism>